<sequence length="120" mass="13778">MYHAKQPPKHPGNEGNVTARMLDEAYAKVVALDGSAEEFQSLVAKDFWKDFVTNKYRPPFEAQREPYQDRLANLRDSQQAGELSEAQYEAQSDELDAQLQIEEASLIEKLTREELTRHPL</sequence>
<organism evidence="1 2">
    <name type="scientific">Pseudomonas neuropathica</name>
    <dbReference type="NCBI Taxonomy" id="2730425"/>
    <lineage>
        <taxon>Bacteria</taxon>
        <taxon>Pseudomonadati</taxon>
        <taxon>Pseudomonadota</taxon>
        <taxon>Gammaproteobacteria</taxon>
        <taxon>Pseudomonadales</taxon>
        <taxon>Pseudomonadaceae</taxon>
        <taxon>Pseudomonas</taxon>
    </lineage>
</organism>
<protein>
    <submittedName>
        <fullName evidence="1">Uncharacterized protein</fullName>
    </submittedName>
</protein>
<gene>
    <name evidence="1" type="ORF">ACJEBM_13195</name>
</gene>
<dbReference type="EMBL" id="JBJHQE010000020">
    <property type="protein sequence ID" value="MFK9081627.1"/>
    <property type="molecule type" value="Genomic_DNA"/>
</dbReference>
<accession>A0ACC7MSU9</accession>
<keyword evidence="2" id="KW-1185">Reference proteome</keyword>
<comment type="caution">
    <text evidence="1">The sequence shown here is derived from an EMBL/GenBank/DDBJ whole genome shotgun (WGS) entry which is preliminary data.</text>
</comment>
<dbReference type="Proteomes" id="UP001622950">
    <property type="component" value="Unassembled WGS sequence"/>
</dbReference>
<reference evidence="1" key="1">
    <citation type="submission" date="2024-11" db="EMBL/GenBank/DDBJ databases">
        <authorList>
            <person name="Lucas J.A."/>
        </authorList>
    </citation>
    <scope>NUCLEOTIDE SEQUENCE</scope>
    <source>
        <strain evidence="1">Z 8.8</strain>
    </source>
</reference>
<evidence type="ECO:0000313" key="1">
    <source>
        <dbReference type="EMBL" id="MFK9081627.1"/>
    </source>
</evidence>
<evidence type="ECO:0000313" key="2">
    <source>
        <dbReference type="Proteomes" id="UP001622950"/>
    </source>
</evidence>
<name>A0ACC7MSU9_9PSED</name>
<proteinExistence type="predicted"/>